<proteinExistence type="predicted"/>
<keyword evidence="2" id="KW-1185">Reference proteome</keyword>
<organism evidence="1 2">
    <name type="scientific">Modicisalibacter luteus</name>
    <dbReference type="NCBI Taxonomy" id="453962"/>
    <lineage>
        <taxon>Bacteria</taxon>
        <taxon>Pseudomonadati</taxon>
        <taxon>Pseudomonadota</taxon>
        <taxon>Gammaproteobacteria</taxon>
        <taxon>Oceanospirillales</taxon>
        <taxon>Halomonadaceae</taxon>
        <taxon>Modicisalibacter</taxon>
    </lineage>
</organism>
<dbReference type="RefSeq" id="WP_156817375.1">
    <property type="nucleotide sequence ID" value="NZ_BMXD01000002.1"/>
</dbReference>
<accession>A0ABV7M204</accession>
<dbReference type="EMBL" id="JBHRUH010000015">
    <property type="protein sequence ID" value="MFC3292485.1"/>
    <property type="molecule type" value="Genomic_DNA"/>
</dbReference>
<dbReference type="Proteomes" id="UP001595640">
    <property type="component" value="Unassembled WGS sequence"/>
</dbReference>
<name>A0ABV7M204_9GAMM</name>
<sequence length="694" mass="78031">MHINDILNIQDVRERSDSLRKCFCPYSELVDVTGSEASAVIVLINLSVKKGIVEDLSSRKSAQQLLADKKHLLSCIREIGWQHSHNLKHPDARVSGGRIMVNPPLNYAGYISSNALEKEFGWSHDSKTYNTAKMFCAAFLWNGCVNNLSMLLSEGYTVWRDAVRSLGLKGKKFEELVGAINKCIAYPLLPNEVSQFSPQVRFFYQGDYVAVTPVVSHAMMVYIQRLVRRKVCSSVGLGFPRPASIGDLAGSVGGHINALYYPPRLKRQANGGLSEARVHAIMQGKHFFYKSCLSDDGFLAACEVLVNAKRFSTDRVRRQEKRHAASKIKSTLREWLSPAYEWREIFKGKIEGSSFKLLDSLEWRISSLEGNPPPALVRELNIVLNDQLGSYSKARRFAYHHELMMPFKAILRGSLKASGFREELVSKSNWDEGGRGLYIYLKNIQVYDALAMANPYLCGIPSLTALWGLTKEYEIKLKALSHTSLKFDGVAWFLREYQERGDIKIPAPTKLAREPGRLMRSGLLPARFCDMVMDVVIRVSDPDIELAAIEPHLLQAACPGRFAGGVLHPPGLRDERHWCQVAEGNGLFKQLRRLPRSGRWVTPGSMQSDSLFETLELCNKFSDLRPVSAGYALLEDPIGRAGSVMEQHAFAESLISLAHLVSPIVYRWEGWKAFTQQAFWGMRPENRAMLMSKA</sequence>
<gene>
    <name evidence="1" type="ORF">ACFOEI_10430</name>
</gene>
<reference evidence="2" key="1">
    <citation type="journal article" date="2019" name="Int. J. Syst. Evol. Microbiol.">
        <title>The Global Catalogue of Microorganisms (GCM) 10K type strain sequencing project: providing services to taxonomists for standard genome sequencing and annotation.</title>
        <authorList>
            <consortium name="The Broad Institute Genomics Platform"/>
            <consortium name="The Broad Institute Genome Sequencing Center for Infectious Disease"/>
            <person name="Wu L."/>
            <person name="Ma J."/>
        </authorList>
    </citation>
    <scope>NUCLEOTIDE SEQUENCE [LARGE SCALE GENOMIC DNA]</scope>
    <source>
        <strain evidence="2">KCTC 12847</strain>
    </source>
</reference>
<comment type="caution">
    <text evidence="1">The sequence shown here is derived from an EMBL/GenBank/DDBJ whole genome shotgun (WGS) entry which is preliminary data.</text>
</comment>
<evidence type="ECO:0000313" key="1">
    <source>
        <dbReference type="EMBL" id="MFC3292485.1"/>
    </source>
</evidence>
<protein>
    <submittedName>
        <fullName evidence="1">Type I-F CRISPR-associated protein Csy2</fullName>
    </submittedName>
</protein>
<evidence type="ECO:0000313" key="2">
    <source>
        <dbReference type="Proteomes" id="UP001595640"/>
    </source>
</evidence>